<organism evidence="2 3">
    <name type="scientific">Candidatus Nitrospira kreftii</name>
    <dbReference type="NCBI Taxonomy" id="2652173"/>
    <lineage>
        <taxon>Bacteria</taxon>
        <taxon>Pseudomonadati</taxon>
        <taxon>Nitrospirota</taxon>
        <taxon>Nitrospiria</taxon>
        <taxon>Nitrospirales</taxon>
        <taxon>Nitrospiraceae</taxon>
        <taxon>Nitrospira</taxon>
    </lineage>
</organism>
<evidence type="ECO:0000256" key="1">
    <source>
        <dbReference type="SAM" id="MobiDB-lite"/>
    </source>
</evidence>
<evidence type="ECO:0000313" key="3">
    <source>
        <dbReference type="Proteomes" id="UP000593737"/>
    </source>
</evidence>
<dbReference type="AlphaFoldDB" id="A0A7S8IXT7"/>
<dbReference type="KEGG" id="nkf:Nkreftii_001091"/>
<dbReference type="Proteomes" id="UP000593737">
    <property type="component" value="Chromosome"/>
</dbReference>
<proteinExistence type="predicted"/>
<protein>
    <submittedName>
        <fullName evidence="2">Uncharacterized protein</fullName>
    </submittedName>
</protein>
<gene>
    <name evidence="2" type="ORF">Nkreftii_001091</name>
</gene>
<evidence type="ECO:0000313" key="2">
    <source>
        <dbReference type="EMBL" id="QPD03317.1"/>
    </source>
</evidence>
<feature type="region of interest" description="Disordered" evidence="1">
    <location>
        <begin position="1"/>
        <end position="41"/>
    </location>
</feature>
<dbReference type="EMBL" id="CP047423">
    <property type="protein sequence ID" value="QPD03317.1"/>
    <property type="molecule type" value="Genomic_DNA"/>
</dbReference>
<accession>A0A7S8IXT7</accession>
<reference evidence="2 3" key="1">
    <citation type="journal article" date="2020" name="ISME J.">
        <title>Enrichment and physiological characterization of a novel comammox Nitrospira indicates ammonium inhibition of complete nitrification.</title>
        <authorList>
            <person name="Sakoula D."/>
            <person name="Koch H."/>
            <person name="Frank J."/>
            <person name="Jetten M.S.M."/>
            <person name="van Kessel M.A.H.J."/>
            <person name="Lucker S."/>
        </authorList>
    </citation>
    <scope>NUCLEOTIDE SEQUENCE [LARGE SCALE GENOMIC DNA]</scope>
    <source>
        <strain evidence="2">Comreactor17</strain>
    </source>
</reference>
<name>A0A7S8IXT7_9BACT</name>
<sequence>MAKKTKPAAKKAQTAPYKHPEAESLMRPEVGTQAQFKKKKPAKTYRYDSSLSPALDWDVKNPAREQGERLIKQVLDAKSLEAAKAAASKLKSLSKPFLNWAGKAERLSFDVPTLPLFIHERLSTKAIIETLAGHKTDKQEDMFALFG</sequence>